<evidence type="ECO:0000259" key="2">
    <source>
        <dbReference type="PROSITE" id="PS50110"/>
    </source>
</evidence>
<dbReference type="PANTHER" id="PTHR45526:SF1">
    <property type="entry name" value="TRANSCRIPTIONAL REGULATORY PROTEIN DCUR-RELATED"/>
    <property type="match status" value="1"/>
</dbReference>
<dbReference type="Pfam" id="PF04397">
    <property type="entry name" value="LytTR"/>
    <property type="match status" value="1"/>
</dbReference>
<evidence type="ECO:0000313" key="4">
    <source>
        <dbReference type="EMBL" id="THU41144.1"/>
    </source>
</evidence>
<dbReference type="OrthoDB" id="1646880at2"/>
<protein>
    <submittedName>
        <fullName evidence="4">Response regulator transcription factor</fullName>
    </submittedName>
</protein>
<organism evidence="4 5">
    <name type="scientific">Niastella caeni</name>
    <dbReference type="NCBI Taxonomy" id="2569763"/>
    <lineage>
        <taxon>Bacteria</taxon>
        <taxon>Pseudomonadati</taxon>
        <taxon>Bacteroidota</taxon>
        <taxon>Chitinophagia</taxon>
        <taxon>Chitinophagales</taxon>
        <taxon>Chitinophagaceae</taxon>
        <taxon>Niastella</taxon>
    </lineage>
</organism>
<name>A0A4S8I2X9_9BACT</name>
<dbReference type="PROSITE" id="PS50930">
    <property type="entry name" value="HTH_LYTTR"/>
    <property type="match status" value="1"/>
</dbReference>
<dbReference type="GO" id="GO:0000156">
    <property type="term" value="F:phosphorelay response regulator activity"/>
    <property type="evidence" value="ECO:0007669"/>
    <property type="project" value="TreeGrafter"/>
</dbReference>
<keyword evidence="1" id="KW-0597">Phosphoprotein</keyword>
<dbReference type="PROSITE" id="PS50110">
    <property type="entry name" value="RESPONSE_REGULATORY"/>
    <property type="match status" value="1"/>
</dbReference>
<feature type="domain" description="Response regulatory" evidence="2">
    <location>
        <begin position="5"/>
        <end position="116"/>
    </location>
</feature>
<dbReference type="Gene3D" id="3.40.50.2300">
    <property type="match status" value="1"/>
</dbReference>
<evidence type="ECO:0000313" key="5">
    <source>
        <dbReference type="Proteomes" id="UP000306918"/>
    </source>
</evidence>
<dbReference type="SMART" id="SM00448">
    <property type="entry name" value="REC"/>
    <property type="match status" value="1"/>
</dbReference>
<evidence type="ECO:0000256" key="1">
    <source>
        <dbReference type="PROSITE-ProRule" id="PRU00169"/>
    </source>
</evidence>
<proteinExistence type="predicted"/>
<dbReference type="Pfam" id="PF00072">
    <property type="entry name" value="Response_reg"/>
    <property type="match status" value="1"/>
</dbReference>
<dbReference type="InterPro" id="IPR001789">
    <property type="entry name" value="Sig_transdc_resp-reg_receiver"/>
</dbReference>
<dbReference type="SUPFAM" id="SSF52172">
    <property type="entry name" value="CheY-like"/>
    <property type="match status" value="1"/>
</dbReference>
<dbReference type="InterPro" id="IPR011006">
    <property type="entry name" value="CheY-like_superfamily"/>
</dbReference>
<dbReference type="EMBL" id="STFF01000001">
    <property type="protein sequence ID" value="THU41144.1"/>
    <property type="molecule type" value="Genomic_DNA"/>
</dbReference>
<dbReference type="PANTHER" id="PTHR45526">
    <property type="entry name" value="TRANSCRIPTIONAL REGULATORY PROTEIN DPIA"/>
    <property type="match status" value="1"/>
</dbReference>
<dbReference type="InterPro" id="IPR007492">
    <property type="entry name" value="LytTR_DNA-bd_dom"/>
</dbReference>
<dbReference type="GO" id="GO:0003677">
    <property type="term" value="F:DNA binding"/>
    <property type="evidence" value="ECO:0007669"/>
    <property type="project" value="InterPro"/>
</dbReference>
<dbReference type="SMART" id="SM00850">
    <property type="entry name" value="LytTR"/>
    <property type="match status" value="1"/>
</dbReference>
<dbReference type="AlphaFoldDB" id="A0A4S8I2X9"/>
<dbReference type="Gene3D" id="2.40.50.1020">
    <property type="entry name" value="LytTr DNA-binding domain"/>
    <property type="match status" value="1"/>
</dbReference>
<dbReference type="InterPro" id="IPR051271">
    <property type="entry name" value="2C-system_Tx_regulators"/>
</dbReference>
<reference evidence="4 5" key="1">
    <citation type="submission" date="2019-04" db="EMBL/GenBank/DDBJ databases">
        <title>Niastella caeni sp. nov., isolated from activated sludge.</title>
        <authorList>
            <person name="Sheng M."/>
        </authorList>
    </citation>
    <scope>NUCLEOTIDE SEQUENCE [LARGE SCALE GENOMIC DNA]</scope>
    <source>
        <strain evidence="4 5">HX-2-15</strain>
    </source>
</reference>
<dbReference type="Proteomes" id="UP000306918">
    <property type="component" value="Unassembled WGS sequence"/>
</dbReference>
<feature type="modified residue" description="4-aspartylphosphate" evidence="1">
    <location>
        <position position="56"/>
    </location>
</feature>
<dbReference type="RefSeq" id="WP_136575634.1">
    <property type="nucleotide sequence ID" value="NZ_STFF01000001.1"/>
</dbReference>
<sequence length="235" mass="26893">MHRYNCIIVEDEPLAAEVIRDYILQVPFLQLKGICTDALYAMDLLQKEKIDLVFLDIHLPKLKGLDFIKALIKPPQVIITSAYQEYALEGYELNVVDYLLKPIEFNRFVMAVSKLKERDPVEALPIGPAAVTERAALFFNVSKKRVKIYIDEILFIESLKEYIRITTKDKSILTKYQLQQIEEMLAKNGFLRIHRSFLVAKNKIDAFSATDVEINGKQIPIGRSYKEGVVAALEG</sequence>
<feature type="domain" description="HTH LytTR-type" evidence="3">
    <location>
        <begin position="137"/>
        <end position="204"/>
    </location>
</feature>
<evidence type="ECO:0000259" key="3">
    <source>
        <dbReference type="PROSITE" id="PS50930"/>
    </source>
</evidence>
<accession>A0A4S8I2X9</accession>
<keyword evidence="5" id="KW-1185">Reference proteome</keyword>
<comment type="caution">
    <text evidence="4">The sequence shown here is derived from an EMBL/GenBank/DDBJ whole genome shotgun (WGS) entry which is preliminary data.</text>
</comment>
<gene>
    <name evidence="4" type="ORF">FAM09_03245</name>
</gene>